<dbReference type="Gene3D" id="3.40.50.12780">
    <property type="entry name" value="N-terminal domain of ligase-like"/>
    <property type="match status" value="1"/>
</dbReference>
<keyword evidence="2" id="KW-0436">Ligase</keyword>
<name>A0ABW4XX00_9FLAO</name>
<dbReference type="RefSeq" id="WP_379829537.1">
    <property type="nucleotide sequence ID" value="NZ_JBHUHU010000001.1"/>
</dbReference>
<evidence type="ECO:0000313" key="5">
    <source>
        <dbReference type="Proteomes" id="UP001597342"/>
    </source>
</evidence>
<feature type="domain" description="AMP-dependent synthetase/ligase" evidence="3">
    <location>
        <begin position="59"/>
        <end position="222"/>
    </location>
</feature>
<evidence type="ECO:0000259" key="3">
    <source>
        <dbReference type="Pfam" id="PF00501"/>
    </source>
</evidence>
<dbReference type="Pfam" id="PF00501">
    <property type="entry name" value="AMP-binding"/>
    <property type="match status" value="1"/>
</dbReference>
<comment type="similarity">
    <text evidence="1">Belongs to the ATP-dependent AMP-binding enzyme family.</text>
</comment>
<dbReference type="InterPro" id="IPR000873">
    <property type="entry name" value="AMP-dep_synth/lig_dom"/>
</dbReference>
<evidence type="ECO:0000256" key="1">
    <source>
        <dbReference type="ARBA" id="ARBA00006432"/>
    </source>
</evidence>
<dbReference type="PANTHER" id="PTHR43201">
    <property type="entry name" value="ACYL-COA SYNTHETASE"/>
    <property type="match status" value="1"/>
</dbReference>
<comment type="caution">
    <text evidence="4">The sequence shown here is derived from an EMBL/GenBank/DDBJ whole genome shotgun (WGS) entry which is preliminary data.</text>
</comment>
<organism evidence="4 5">
    <name type="scientific">Flagellimonas iocasae</name>
    <dbReference type="NCBI Taxonomy" id="2055905"/>
    <lineage>
        <taxon>Bacteria</taxon>
        <taxon>Pseudomonadati</taxon>
        <taxon>Bacteroidota</taxon>
        <taxon>Flavobacteriia</taxon>
        <taxon>Flavobacteriales</taxon>
        <taxon>Flavobacteriaceae</taxon>
        <taxon>Flagellimonas</taxon>
    </lineage>
</organism>
<dbReference type="InterPro" id="IPR045851">
    <property type="entry name" value="AMP-bd_C_sf"/>
</dbReference>
<dbReference type="EMBL" id="JBHUHU010000001">
    <property type="protein sequence ID" value="MFD2098768.1"/>
    <property type="molecule type" value="Genomic_DNA"/>
</dbReference>
<dbReference type="Gene3D" id="3.30.300.30">
    <property type="match status" value="1"/>
</dbReference>
<keyword evidence="5" id="KW-1185">Reference proteome</keyword>
<sequence length="357" mass="39909">MEHPIWHNIHPQFKLNGASYDLEDLREIGYSLVKEGEPFEVAIGDFLLDWTSNSPTLEVLTSGSTGKPKKIVLQKEHMANSAFATGEYFQLKPNQSALLCLPCTSIAGKMMLVRAMVLGLQLDYVEPSSTPMAHGDSTYDFVAMVPLQVQNSLEQLHKVRTLIIGGAPVDSNLRSRLSELAVNAFETYGMTETITHIAVKKIQDNVSNCFEALPNVSLTIDDRSCLVIDAPQISDEKIVTNDLVELVSKNQFRWLGRFDSIINSGGIKLIPEEIEKKLSHLIHTRFFVAGVPDEKLGQKLVLVIEKAQVDAQELLNNIKELPEVHKYEIPKAVYALKSFSETKSGKVHRKKIMEQIQ</sequence>
<dbReference type="SUPFAM" id="SSF56801">
    <property type="entry name" value="Acetyl-CoA synthetase-like"/>
    <property type="match status" value="1"/>
</dbReference>
<evidence type="ECO:0000256" key="2">
    <source>
        <dbReference type="ARBA" id="ARBA00022598"/>
    </source>
</evidence>
<dbReference type="PANTHER" id="PTHR43201:SF5">
    <property type="entry name" value="MEDIUM-CHAIN ACYL-COA LIGASE ACSF2, MITOCHONDRIAL"/>
    <property type="match status" value="1"/>
</dbReference>
<dbReference type="Proteomes" id="UP001597342">
    <property type="component" value="Unassembled WGS sequence"/>
</dbReference>
<dbReference type="InterPro" id="IPR042099">
    <property type="entry name" value="ANL_N_sf"/>
</dbReference>
<accession>A0ABW4XX00</accession>
<reference evidence="5" key="1">
    <citation type="journal article" date="2019" name="Int. J. Syst. Evol. Microbiol.">
        <title>The Global Catalogue of Microorganisms (GCM) 10K type strain sequencing project: providing services to taxonomists for standard genome sequencing and annotation.</title>
        <authorList>
            <consortium name="The Broad Institute Genomics Platform"/>
            <consortium name="The Broad Institute Genome Sequencing Center for Infectious Disease"/>
            <person name="Wu L."/>
            <person name="Ma J."/>
        </authorList>
    </citation>
    <scope>NUCLEOTIDE SEQUENCE [LARGE SCALE GENOMIC DNA]</scope>
    <source>
        <strain evidence="5">JCM 3389</strain>
    </source>
</reference>
<evidence type="ECO:0000313" key="4">
    <source>
        <dbReference type="EMBL" id="MFD2098768.1"/>
    </source>
</evidence>
<protein>
    <submittedName>
        <fullName evidence="4">AMP-binding protein</fullName>
    </submittedName>
</protein>
<proteinExistence type="inferred from homology"/>
<gene>
    <name evidence="4" type="ORF">ACFSJE_03210</name>
</gene>